<comment type="caution">
    <text evidence="11">The sequence shown here is derived from an EMBL/GenBank/DDBJ whole genome shotgun (WGS) entry which is preliminary data.</text>
</comment>
<keyword evidence="8" id="KW-0479">Metal-binding</keyword>
<feature type="active site" evidence="8">
    <location>
        <position position="56"/>
    </location>
</feature>
<evidence type="ECO:0000256" key="1">
    <source>
        <dbReference type="ARBA" id="ARBA00000109"/>
    </source>
</evidence>
<feature type="binding site" evidence="8">
    <location>
        <position position="124"/>
    </location>
    <ligand>
        <name>Mg(2+)</name>
        <dbReference type="ChEBI" id="CHEBI:18420"/>
    </ligand>
</feature>
<gene>
    <name evidence="8" type="primary">rnc</name>
    <name evidence="11" type="ORF">BROSI_A3084</name>
</gene>
<dbReference type="Pfam" id="PF14622">
    <property type="entry name" value="Ribonucleas_3_3"/>
    <property type="match status" value="1"/>
</dbReference>
<dbReference type="SMART" id="SM00535">
    <property type="entry name" value="RIBOc"/>
    <property type="match status" value="1"/>
</dbReference>
<dbReference type="RefSeq" id="WP_082059227.1">
    <property type="nucleotide sequence ID" value="NZ_BAFN01000001.1"/>
</dbReference>
<dbReference type="PANTHER" id="PTHR11207">
    <property type="entry name" value="RIBONUCLEASE III"/>
    <property type="match status" value="1"/>
</dbReference>
<keyword evidence="8" id="KW-0963">Cytoplasm</keyword>
<evidence type="ECO:0000259" key="10">
    <source>
        <dbReference type="PROSITE" id="PS50142"/>
    </source>
</evidence>
<dbReference type="SUPFAM" id="SSF54768">
    <property type="entry name" value="dsRNA-binding domain-like"/>
    <property type="match status" value="1"/>
</dbReference>
<evidence type="ECO:0000313" key="12">
    <source>
        <dbReference type="Proteomes" id="UP000032309"/>
    </source>
</evidence>
<keyword evidence="12" id="KW-1185">Reference proteome</keyword>
<dbReference type="CDD" id="cd10845">
    <property type="entry name" value="DSRM_RNAse_III_family"/>
    <property type="match status" value="1"/>
</dbReference>
<comment type="subcellular location">
    <subcellularLocation>
        <location evidence="8">Cytoplasm</location>
    </subcellularLocation>
</comment>
<proteinExistence type="inferred from homology"/>
<keyword evidence="6 8" id="KW-0378">Hydrolase</keyword>
<organism evidence="11 12">
    <name type="scientific">Candidatus Brocadia sinica JPN1</name>
    <dbReference type="NCBI Taxonomy" id="1197129"/>
    <lineage>
        <taxon>Bacteria</taxon>
        <taxon>Pseudomonadati</taxon>
        <taxon>Planctomycetota</taxon>
        <taxon>Candidatus Brocadiia</taxon>
        <taxon>Candidatus Brocadiales</taxon>
        <taxon>Candidatus Brocadiaceae</taxon>
        <taxon>Candidatus Brocadia</taxon>
    </lineage>
</organism>
<reference evidence="12" key="1">
    <citation type="journal article" date="2015" name="Genome Announc.">
        <title>Draft Genome Sequence of an Anaerobic Ammonium-Oxidizing Bacterium, "Candidatus Brocadia sinica".</title>
        <authorList>
            <person name="Oshiki M."/>
            <person name="Shinyako-Hata K."/>
            <person name="Satoh H."/>
            <person name="Okabe S."/>
        </authorList>
    </citation>
    <scope>NUCLEOTIDE SEQUENCE [LARGE SCALE GENOMIC DNA]</scope>
    <source>
        <strain evidence="12">JPN1</strain>
    </source>
</reference>
<keyword evidence="3 8" id="KW-0507">mRNA processing</keyword>
<dbReference type="PANTHER" id="PTHR11207:SF0">
    <property type="entry name" value="RIBONUCLEASE 3"/>
    <property type="match status" value="1"/>
</dbReference>
<protein>
    <recommendedName>
        <fullName evidence="8">Ribonuclease 3</fullName>
        <ecNumber evidence="8">3.1.26.3</ecNumber>
    </recommendedName>
    <alternativeName>
        <fullName evidence="8">Ribonuclease III</fullName>
        <shortName evidence="8">RNase III</shortName>
    </alternativeName>
</protein>
<dbReference type="Gene3D" id="1.10.1520.10">
    <property type="entry name" value="Ribonuclease III domain"/>
    <property type="match status" value="1"/>
</dbReference>
<keyword evidence="4 8" id="KW-0540">Nuclease</keyword>
<keyword evidence="8" id="KW-0699">rRNA-binding</keyword>
<feature type="active site" evidence="8">
    <location>
        <position position="127"/>
    </location>
</feature>
<keyword evidence="8" id="KW-0698">rRNA processing</keyword>
<comment type="similarity">
    <text evidence="2">Belongs to the ribonuclease III family.</text>
</comment>
<evidence type="ECO:0000256" key="7">
    <source>
        <dbReference type="ARBA" id="ARBA00022884"/>
    </source>
</evidence>
<evidence type="ECO:0000256" key="8">
    <source>
        <dbReference type="HAMAP-Rule" id="MF_00104"/>
    </source>
</evidence>
<dbReference type="NCBIfam" id="TIGR02191">
    <property type="entry name" value="RNaseIII"/>
    <property type="match status" value="1"/>
</dbReference>
<feature type="binding site" evidence="8">
    <location>
        <position position="52"/>
    </location>
    <ligand>
        <name>Mg(2+)</name>
        <dbReference type="ChEBI" id="CHEBI:18420"/>
    </ligand>
</feature>
<dbReference type="InterPro" id="IPR011907">
    <property type="entry name" value="RNase_III"/>
</dbReference>
<comment type="function">
    <text evidence="8">Digests double-stranded RNA. Involved in the processing of primary rRNA transcript to yield the immediate precursors to the large and small rRNAs (23S and 16S). Processes some mRNAs, and tRNAs when they are encoded in the rRNA operon. Processes pre-crRNA and tracrRNA of type II CRISPR loci if present in the organism.</text>
</comment>
<comment type="catalytic activity">
    <reaction evidence="1 8">
        <text>Endonucleolytic cleavage to 5'-phosphomonoester.</text>
        <dbReference type="EC" id="3.1.26.3"/>
    </reaction>
</comment>
<keyword evidence="7 8" id="KW-0694">RNA-binding</keyword>
<evidence type="ECO:0000256" key="4">
    <source>
        <dbReference type="ARBA" id="ARBA00022722"/>
    </source>
</evidence>
<keyword evidence="5 8" id="KW-0255">Endonuclease</keyword>
<feature type="domain" description="DRBM" evidence="9">
    <location>
        <begin position="165"/>
        <end position="234"/>
    </location>
</feature>
<dbReference type="PROSITE" id="PS00517">
    <property type="entry name" value="RNASE_3_1"/>
    <property type="match status" value="1"/>
</dbReference>
<dbReference type="Pfam" id="PF00035">
    <property type="entry name" value="dsrm"/>
    <property type="match status" value="1"/>
</dbReference>
<evidence type="ECO:0000256" key="2">
    <source>
        <dbReference type="ARBA" id="ARBA00010183"/>
    </source>
</evidence>
<evidence type="ECO:0000259" key="9">
    <source>
        <dbReference type="PROSITE" id="PS50137"/>
    </source>
</evidence>
<comment type="subunit">
    <text evidence="8">Homodimer.</text>
</comment>
<feature type="domain" description="RNase III" evidence="10">
    <location>
        <begin position="14"/>
        <end position="138"/>
    </location>
</feature>
<dbReference type="PROSITE" id="PS50142">
    <property type="entry name" value="RNASE_3_2"/>
    <property type="match status" value="1"/>
</dbReference>
<dbReference type="InterPro" id="IPR014720">
    <property type="entry name" value="dsRBD_dom"/>
</dbReference>
<dbReference type="CDD" id="cd00593">
    <property type="entry name" value="RIBOc"/>
    <property type="match status" value="1"/>
</dbReference>
<dbReference type="InterPro" id="IPR000999">
    <property type="entry name" value="RNase_III_dom"/>
</dbReference>
<comment type="cofactor">
    <cofactor evidence="8">
        <name>Mg(2+)</name>
        <dbReference type="ChEBI" id="CHEBI:18420"/>
    </cofactor>
</comment>
<keyword evidence="8" id="KW-0819">tRNA processing</keyword>
<evidence type="ECO:0000256" key="6">
    <source>
        <dbReference type="ARBA" id="ARBA00022801"/>
    </source>
</evidence>
<dbReference type="PROSITE" id="PS50137">
    <property type="entry name" value="DS_RBD"/>
    <property type="match status" value="1"/>
</dbReference>
<dbReference type="SUPFAM" id="SSF69065">
    <property type="entry name" value="RNase III domain-like"/>
    <property type="match status" value="1"/>
</dbReference>
<evidence type="ECO:0000256" key="5">
    <source>
        <dbReference type="ARBA" id="ARBA00022759"/>
    </source>
</evidence>
<sequence length="246" mass="27697">MILRTNSHIDPEKLSECQLAIGYYFNNTIVLERALTHTSCKLENNFSNERLEFLGDAILGMVISDYLYKALPECSEGELTKIKSVVVSQTTLAKVSMEAHLKDFLSVGRGLNDRNFLPKSLLANVFEAVVAAIYLDGGLEPAYNFTVKYLKKEVDIVCKDQHEKNYKSILQQYSQKEYGVTPSYRILQQIGPDHGKSFEVSVLIKGIEYGRGWGKSKKEAEQSAAKETLKIIVPDVIHENDNKPCI</sequence>
<dbReference type="Proteomes" id="UP000032309">
    <property type="component" value="Unassembled WGS sequence"/>
</dbReference>
<dbReference type="Gene3D" id="3.30.160.20">
    <property type="match status" value="1"/>
</dbReference>
<dbReference type="HAMAP" id="MF_00104">
    <property type="entry name" value="RNase_III"/>
    <property type="match status" value="1"/>
</dbReference>
<dbReference type="InterPro" id="IPR036389">
    <property type="entry name" value="RNase_III_sf"/>
</dbReference>
<feature type="binding site" evidence="8">
    <location>
        <position position="127"/>
    </location>
    <ligand>
        <name>Mg(2+)</name>
        <dbReference type="ChEBI" id="CHEBI:18420"/>
    </ligand>
</feature>
<keyword evidence="8" id="KW-0460">Magnesium</keyword>
<evidence type="ECO:0000256" key="3">
    <source>
        <dbReference type="ARBA" id="ARBA00022664"/>
    </source>
</evidence>
<accession>A0ABQ0K0N1</accession>
<name>A0ABQ0K0N1_9BACT</name>
<dbReference type="SMART" id="SM00358">
    <property type="entry name" value="DSRM"/>
    <property type="match status" value="1"/>
</dbReference>
<dbReference type="EC" id="3.1.26.3" evidence="8"/>
<dbReference type="EMBL" id="BAFN01000001">
    <property type="protein sequence ID" value="GAN34546.1"/>
    <property type="molecule type" value="Genomic_DNA"/>
</dbReference>
<evidence type="ECO:0000313" key="11">
    <source>
        <dbReference type="EMBL" id="GAN34546.1"/>
    </source>
</evidence>